<accession>A0A9P6IUR3</accession>
<dbReference type="AlphaFoldDB" id="A0A9P6IUR3"/>
<name>A0A9P6IUR3_9FUNG</name>
<reference evidence="2" key="1">
    <citation type="journal article" date="2020" name="Fungal Divers.">
        <title>Resolving the Mortierellaceae phylogeny through synthesis of multi-gene phylogenetics and phylogenomics.</title>
        <authorList>
            <person name="Vandepol N."/>
            <person name="Liber J."/>
            <person name="Desiro A."/>
            <person name="Na H."/>
            <person name="Kennedy M."/>
            <person name="Barry K."/>
            <person name="Grigoriev I.V."/>
            <person name="Miller A.N."/>
            <person name="O'Donnell K."/>
            <person name="Stajich J.E."/>
            <person name="Bonito G."/>
        </authorList>
    </citation>
    <scope>NUCLEOTIDE SEQUENCE</scope>
    <source>
        <strain evidence="2">MES-2147</strain>
    </source>
</reference>
<feature type="compositionally biased region" description="Polar residues" evidence="1">
    <location>
        <begin position="77"/>
        <end position="91"/>
    </location>
</feature>
<proteinExistence type="predicted"/>
<protein>
    <submittedName>
        <fullName evidence="2">Uncharacterized protein</fullName>
    </submittedName>
</protein>
<dbReference type="Proteomes" id="UP000749646">
    <property type="component" value="Unassembled WGS sequence"/>
</dbReference>
<evidence type="ECO:0000313" key="3">
    <source>
        <dbReference type="Proteomes" id="UP000749646"/>
    </source>
</evidence>
<dbReference type="EMBL" id="JAAAHW010007384">
    <property type="protein sequence ID" value="KAF9948752.1"/>
    <property type="molecule type" value="Genomic_DNA"/>
</dbReference>
<feature type="compositionally biased region" description="Basic and acidic residues" evidence="1">
    <location>
        <begin position="217"/>
        <end position="226"/>
    </location>
</feature>
<evidence type="ECO:0000256" key="1">
    <source>
        <dbReference type="SAM" id="MobiDB-lite"/>
    </source>
</evidence>
<organism evidence="2 3">
    <name type="scientific">Modicella reniformis</name>
    <dbReference type="NCBI Taxonomy" id="1440133"/>
    <lineage>
        <taxon>Eukaryota</taxon>
        <taxon>Fungi</taxon>
        <taxon>Fungi incertae sedis</taxon>
        <taxon>Mucoromycota</taxon>
        <taxon>Mortierellomycotina</taxon>
        <taxon>Mortierellomycetes</taxon>
        <taxon>Mortierellales</taxon>
        <taxon>Mortierellaceae</taxon>
        <taxon>Modicella</taxon>
    </lineage>
</organism>
<feature type="compositionally biased region" description="Basic residues" evidence="1">
    <location>
        <begin position="246"/>
        <end position="255"/>
    </location>
</feature>
<gene>
    <name evidence="2" type="ORF">BGZ65_007861</name>
</gene>
<feature type="compositionally biased region" description="Basic and acidic residues" evidence="1">
    <location>
        <begin position="150"/>
        <end position="188"/>
    </location>
</feature>
<feature type="compositionally biased region" description="Basic and acidic residues" evidence="1">
    <location>
        <begin position="50"/>
        <end position="76"/>
    </location>
</feature>
<comment type="caution">
    <text evidence="2">The sequence shown here is derived from an EMBL/GenBank/DDBJ whole genome shotgun (WGS) entry which is preliminary data.</text>
</comment>
<feature type="compositionally biased region" description="Basic and acidic residues" evidence="1">
    <location>
        <begin position="92"/>
        <end position="107"/>
    </location>
</feature>
<sequence>MARLADILPDHTLQTVNTHYFGANTGRTSTDWSSLDRVCEILQGLEGPDNETHEAISRRQQREAEVNIRNRKDKDPSGTSRSHQNFQGSRNRSWDRGRQRSHPSERNNRRRRSNERNGGYSQRNKRRRYNSSDESSYEGSEECNSMKFKYNPERDRQKRDEREENSHRDYDKKDKEKHQGQKKSDYRPNKYKHGSYSSSSHGNGHDMTFYVGANSDNDQKNKKNHELNLISTLIKQSIARDQDKNSRHKPRKSNK</sequence>
<feature type="region of interest" description="Disordered" evidence="1">
    <location>
        <begin position="49"/>
        <end position="255"/>
    </location>
</feature>
<keyword evidence="3" id="KW-1185">Reference proteome</keyword>
<evidence type="ECO:0000313" key="2">
    <source>
        <dbReference type="EMBL" id="KAF9948752.1"/>
    </source>
</evidence>